<evidence type="ECO:0000256" key="1">
    <source>
        <dbReference type="SAM" id="SignalP"/>
    </source>
</evidence>
<name>A0A089XBH7_STRGA</name>
<organism evidence="2 3">
    <name type="scientific">Streptomyces glaucescens</name>
    <dbReference type="NCBI Taxonomy" id="1907"/>
    <lineage>
        <taxon>Bacteria</taxon>
        <taxon>Bacillati</taxon>
        <taxon>Actinomycetota</taxon>
        <taxon>Actinomycetes</taxon>
        <taxon>Kitasatosporales</taxon>
        <taxon>Streptomycetaceae</taxon>
        <taxon>Streptomyces</taxon>
    </lineage>
</organism>
<dbReference type="KEGG" id="sgu:SGLAU_12440"/>
<dbReference type="EMBL" id="CP009438">
    <property type="protein sequence ID" value="AIR98484.1"/>
    <property type="molecule type" value="Genomic_DNA"/>
</dbReference>
<gene>
    <name evidence="2" type="ORF">SGLAU_12440</name>
</gene>
<dbReference type="HOGENOM" id="CLU_158013_0_0_11"/>
<dbReference type="eggNOG" id="ENOG50305N3">
    <property type="taxonomic scope" value="Bacteria"/>
</dbReference>
<sequence>MLTLQKFVTVSGLVGSLAAVCVGAGHAYAGEKPGECRTTEQGGTVCVRKSETHVEKDGTYTIRQSQSCTVADRPRVVLPEERLMEGGSARIGERIDCSNRAELPEGFRKPSIKR</sequence>
<dbReference type="OrthoDB" id="4236437at2"/>
<reference evidence="3" key="1">
    <citation type="journal article" date="2015" name="J. Biotechnol.">
        <title>Complete genome sequence of the actinobacterium Streptomyces glaucescens GLA.O (DSM 40922) consisting of a linear chromosome and one linear plasmid.</title>
        <authorList>
            <person name="Ortseifen V."/>
            <person name="Winkler A."/>
            <person name="Albersmeier A."/>
            <person name="Wendler S."/>
            <person name="Puhler A."/>
            <person name="Kalinowski J."/>
            <person name="Ruckert C."/>
        </authorList>
    </citation>
    <scope>NUCLEOTIDE SEQUENCE [LARGE SCALE GENOMIC DNA]</scope>
    <source>
        <strain evidence="3">DSM 40922 / GLA O</strain>
    </source>
</reference>
<evidence type="ECO:0000313" key="3">
    <source>
        <dbReference type="Proteomes" id="UP000029482"/>
    </source>
</evidence>
<keyword evidence="1" id="KW-0732">Signal</keyword>
<dbReference type="Proteomes" id="UP000029482">
    <property type="component" value="Chromosome"/>
</dbReference>
<feature type="signal peptide" evidence="1">
    <location>
        <begin position="1"/>
        <end position="29"/>
    </location>
</feature>
<accession>A0A089XBH7</accession>
<proteinExistence type="predicted"/>
<dbReference type="AlphaFoldDB" id="A0A089XBH7"/>
<protein>
    <submittedName>
        <fullName evidence="2">Putative secreted protein</fullName>
    </submittedName>
</protein>
<dbReference type="STRING" id="1907.SGLAU_12440"/>
<dbReference type="RefSeq" id="WP_052413726.1">
    <property type="nucleotide sequence ID" value="NZ_CP009438.1"/>
</dbReference>
<feature type="chain" id="PRO_5001851578" evidence="1">
    <location>
        <begin position="30"/>
        <end position="114"/>
    </location>
</feature>
<evidence type="ECO:0000313" key="2">
    <source>
        <dbReference type="EMBL" id="AIR98484.1"/>
    </source>
</evidence>
<keyword evidence="3" id="KW-1185">Reference proteome</keyword>